<evidence type="ECO:0000313" key="2">
    <source>
        <dbReference type="EMBL" id="AMY68704.1"/>
    </source>
</evidence>
<proteinExistence type="predicted"/>
<dbReference type="InterPro" id="IPR050266">
    <property type="entry name" value="AB_hydrolase_sf"/>
</dbReference>
<keyword evidence="2" id="KW-0378">Hydrolase</keyword>
<dbReference type="InterPro" id="IPR000073">
    <property type="entry name" value="AB_hydrolase_1"/>
</dbReference>
<dbReference type="PANTHER" id="PTHR43798">
    <property type="entry name" value="MONOACYLGLYCEROL LIPASE"/>
    <property type="match status" value="1"/>
</dbReference>
<dbReference type="AlphaFoldDB" id="A0A159Z3F9"/>
<keyword evidence="3" id="KW-1185">Reference proteome</keyword>
<dbReference type="GO" id="GO:0016787">
    <property type="term" value="F:hydrolase activity"/>
    <property type="evidence" value="ECO:0007669"/>
    <property type="project" value="UniProtKB-KW"/>
</dbReference>
<evidence type="ECO:0000313" key="3">
    <source>
        <dbReference type="Proteomes" id="UP000076128"/>
    </source>
</evidence>
<dbReference type="Pfam" id="PF12697">
    <property type="entry name" value="Abhydrolase_6"/>
    <property type="match status" value="1"/>
</dbReference>
<name>A0A159Z3F9_9RHOB</name>
<sequence>MTGAPPLPPGPEPLLLIPGLMMDARAFWHQIITVSAGRPVQVASLGALTSVEDMARAVLDHAPPRFAVAGHWLGALVAMEILKRAPDRVTRIALMDMNPLPENPQVAAAREPRLVGARAGRLAEMMLQEVPASTLAPGEGLAEVQAIVQDMADAMGVEAYLAQSRALVRRPDHQRTLRTARLPALVLCGEHDTLCPVRRHEFLAELMPHARFELIRNAGHLPMLEQPEAVTAALLGWLSAPLLLR</sequence>
<dbReference type="InterPro" id="IPR029058">
    <property type="entry name" value="AB_hydrolase_fold"/>
</dbReference>
<dbReference type="OrthoDB" id="5491135at2"/>
<dbReference type="Proteomes" id="UP000076128">
    <property type="component" value="Chromosome"/>
</dbReference>
<reference evidence="2 3" key="1">
    <citation type="submission" date="2015-09" db="EMBL/GenBank/DDBJ databases">
        <title>Complete genome sequence of Defluviimonas alba cai42t isolated from an oilfield in Xinjiang.</title>
        <authorList>
            <person name="Geng S."/>
            <person name="Pan X."/>
            <person name="Wu X."/>
        </authorList>
    </citation>
    <scope>NUCLEOTIDE SEQUENCE [LARGE SCALE GENOMIC DNA]</scope>
    <source>
        <strain evidence="3">cai42</strain>
    </source>
</reference>
<dbReference type="Gene3D" id="3.40.50.1820">
    <property type="entry name" value="alpha/beta hydrolase"/>
    <property type="match status" value="1"/>
</dbReference>
<protein>
    <submittedName>
        <fullName evidence="2">Alpha/beta fold family hydrolase</fullName>
    </submittedName>
</protein>
<evidence type="ECO:0000259" key="1">
    <source>
        <dbReference type="Pfam" id="PF12697"/>
    </source>
</evidence>
<gene>
    <name evidence="2" type="ORF">AKL17_1451</name>
</gene>
<feature type="domain" description="AB hydrolase-1" evidence="1">
    <location>
        <begin position="45"/>
        <end position="232"/>
    </location>
</feature>
<dbReference type="PANTHER" id="PTHR43798:SF29">
    <property type="entry name" value="AB HYDROLASE-1 DOMAIN-CONTAINING PROTEIN"/>
    <property type="match status" value="1"/>
</dbReference>
<dbReference type="SUPFAM" id="SSF53474">
    <property type="entry name" value="alpha/beta-Hydrolases"/>
    <property type="match status" value="1"/>
</dbReference>
<dbReference type="STRING" id="1335048.AKL17_1451"/>
<dbReference type="KEGG" id="daa:AKL17_1451"/>
<dbReference type="RefSeq" id="WP_066811856.1">
    <property type="nucleotide sequence ID" value="NZ_CP012661.1"/>
</dbReference>
<dbReference type="EMBL" id="CP012661">
    <property type="protein sequence ID" value="AMY68704.1"/>
    <property type="molecule type" value="Genomic_DNA"/>
</dbReference>
<accession>A0A159Z3F9</accession>
<organism evidence="2 3">
    <name type="scientific">Frigidibacter mobilis</name>
    <dbReference type="NCBI Taxonomy" id="1335048"/>
    <lineage>
        <taxon>Bacteria</taxon>
        <taxon>Pseudomonadati</taxon>
        <taxon>Pseudomonadota</taxon>
        <taxon>Alphaproteobacteria</taxon>
        <taxon>Rhodobacterales</taxon>
        <taxon>Paracoccaceae</taxon>
        <taxon>Frigidibacter</taxon>
    </lineage>
</organism>